<dbReference type="EMBL" id="VDUZ01000028">
    <property type="protein sequence ID" value="TXL73006.1"/>
    <property type="molecule type" value="Genomic_DNA"/>
</dbReference>
<dbReference type="Proteomes" id="UP000321638">
    <property type="component" value="Unassembled WGS sequence"/>
</dbReference>
<reference evidence="2 3" key="1">
    <citation type="submission" date="2019-06" db="EMBL/GenBank/DDBJ databases">
        <title>New taxonomy in bacterial strain CC-CFT640, isolated from vineyard.</title>
        <authorList>
            <person name="Lin S.-Y."/>
            <person name="Tsai C.-F."/>
            <person name="Young C.-C."/>
        </authorList>
    </citation>
    <scope>NUCLEOTIDE SEQUENCE [LARGE SCALE GENOMIC DNA]</scope>
    <source>
        <strain evidence="2 3">CC-CFT640</strain>
    </source>
</reference>
<name>A0A5C8PIG2_9HYPH</name>
<dbReference type="Pfam" id="PF00702">
    <property type="entry name" value="Hydrolase"/>
    <property type="match status" value="1"/>
</dbReference>
<gene>
    <name evidence="2" type="ORF">FHP25_22680</name>
</gene>
<dbReference type="Gene3D" id="1.10.150.750">
    <property type="match status" value="1"/>
</dbReference>
<dbReference type="NCBIfam" id="TIGR01493">
    <property type="entry name" value="HAD-SF-IA-v2"/>
    <property type="match status" value="1"/>
</dbReference>
<dbReference type="PANTHER" id="PTHR43316">
    <property type="entry name" value="HYDROLASE, HALOACID DELAHOGENASE-RELATED"/>
    <property type="match status" value="1"/>
</dbReference>
<dbReference type="InterPro" id="IPR051540">
    <property type="entry name" value="S-2-haloacid_dehalogenase"/>
</dbReference>
<protein>
    <submittedName>
        <fullName evidence="2">Haloacid dehalogenase type II</fullName>
    </submittedName>
</protein>
<dbReference type="PRINTS" id="PR00413">
    <property type="entry name" value="HADHALOGNASE"/>
</dbReference>
<evidence type="ECO:0000313" key="2">
    <source>
        <dbReference type="EMBL" id="TXL73006.1"/>
    </source>
</evidence>
<dbReference type="InterPro" id="IPR023214">
    <property type="entry name" value="HAD_sf"/>
</dbReference>
<dbReference type="GO" id="GO:0019120">
    <property type="term" value="F:hydrolase activity, acting on acid halide bonds, in C-halide compounds"/>
    <property type="evidence" value="ECO:0007669"/>
    <property type="project" value="InterPro"/>
</dbReference>
<dbReference type="InterPro" id="IPR006439">
    <property type="entry name" value="HAD-SF_hydro_IA"/>
</dbReference>
<dbReference type="Gene3D" id="3.40.50.1000">
    <property type="entry name" value="HAD superfamily/HAD-like"/>
    <property type="match status" value="1"/>
</dbReference>
<dbReference type="OrthoDB" id="9785638at2"/>
<dbReference type="InterPro" id="IPR036412">
    <property type="entry name" value="HAD-like_sf"/>
</dbReference>
<keyword evidence="1" id="KW-0378">Hydrolase</keyword>
<keyword evidence="3" id="KW-1185">Reference proteome</keyword>
<evidence type="ECO:0000256" key="1">
    <source>
        <dbReference type="ARBA" id="ARBA00022801"/>
    </source>
</evidence>
<evidence type="ECO:0000313" key="3">
    <source>
        <dbReference type="Proteomes" id="UP000321638"/>
    </source>
</evidence>
<dbReference type="NCBIfam" id="TIGR01428">
    <property type="entry name" value="HAD_type_II"/>
    <property type="match status" value="1"/>
</dbReference>
<proteinExistence type="predicted"/>
<dbReference type="InterPro" id="IPR006328">
    <property type="entry name" value="2-HAD"/>
</dbReference>
<dbReference type="RefSeq" id="WP_147849262.1">
    <property type="nucleotide sequence ID" value="NZ_VDUZ01000028.1"/>
</dbReference>
<comment type="caution">
    <text evidence="2">The sequence shown here is derived from an EMBL/GenBank/DDBJ whole genome shotgun (WGS) entry which is preliminary data.</text>
</comment>
<organism evidence="2 3">
    <name type="scientific">Vineibacter terrae</name>
    <dbReference type="NCBI Taxonomy" id="2586908"/>
    <lineage>
        <taxon>Bacteria</taxon>
        <taxon>Pseudomonadati</taxon>
        <taxon>Pseudomonadota</taxon>
        <taxon>Alphaproteobacteria</taxon>
        <taxon>Hyphomicrobiales</taxon>
        <taxon>Vineibacter</taxon>
    </lineage>
</organism>
<dbReference type="AlphaFoldDB" id="A0A5C8PIG2"/>
<dbReference type="SUPFAM" id="SSF56784">
    <property type="entry name" value="HAD-like"/>
    <property type="match status" value="1"/>
</dbReference>
<accession>A0A5C8PIG2</accession>
<sequence>MSMAADIRACIFDVFGTVVDWRNSVSRDLAAFGADKGISGVDWLAFAVAWRKLYQPAMEEVRSGRRAFTVLDVLHRESLVTLIGEFAITGLSEAEIDHMNRAWHRLDPWPDAVAGLTRLKSRHIIAPCSNGNIALIVNMARRAGLPWDCVLGAETARAYKPMPEAYLAACRMLDLQPAQVLMVAAHNGDLKAAKAQGLGTAFVPRPTEHGPDQKTDLAADASVVDIAADSFVDLAHKLGC</sequence>
<dbReference type="PANTHER" id="PTHR43316:SF3">
    <property type="entry name" value="HALOACID DEHALOGENASE, TYPE II (AFU_ORTHOLOGUE AFUA_2G07750)-RELATED"/>
    <property type="match status" value="1"/>
</dbReference>